<dbReference type="PANTHER" id="PTHR30158:SF10">
    <property type="entry name" value="CATION EFFLUX PUMP"/>
    <property type="match status" value="1"/>
</dbReference>
<sequence>MVNSRFFYIILSLLAGVISVSGTANAQHMDTPEVDIAIPITKEITEYYEYTGRFRATQEVELRARVSGYLKEISFKDGQDVKKGDTLFIIDKRPYIAAVKQAEANLKHAQSALALAKLEVQRGESLLSRGNISTDEVDKRRADVIGADATVESAEASLQLALLDLEFTEVKAPFDGRLSDRQVDVGTLVSGGSEQSTILTTIVSTGPIYFYFDAPEADYLHFIRMDRAGERKSARYEVKPVQVQLSDEDGWPHEGVLDFLDSKIDTNAGTIRARAYLENTENLLLPGYFGRLQLPAFGPHSVFMLPDRAIVSDQGRKTVYVVLADGSVKVTEVELGPVIDGLRVIRTGINANDNIIVNGLLRVRPGVKVKPNTVIISAE</sequence>
<evidence type="ECO:0000313" key="7">
    <source>
        <dbReference type="EMBL" id="MFC3051043.1"/>
    </source>
</evidence>
<feature type="chain" id="PRO_5046516177" evidence="2">
    <location>
        <begin position="27"/>
        <end position="379"/>
    </location>
</feature>
<comment type="similarity">
    <text evidence="1">Belongs to the membrane fusion protein (MFP) (TC 8.A.1) family.</text>
</comment>
<evidence type="ECO:0000313" key="8">
    <source>
        <dbReference type="Proteomes" id="UP001595444"/>
    </source>
</evidence>
<gene>
    <name evidence="7" type="ORF">ACFOKA_03895</name>
</gene>
<feature type="domain" description="YknX-like C-terminal permuted SH3-like" evidence="6">
    <location>
        <begin position="304"/>
        <end position="370"/>
    </location>
</feature>
<dbReference type="InterPro" id="IPR058637">
    <property type="entry name" value="YknX-like_C"/>
</dbReference>
<feature type="domain" description="Multidrug resistance protein MdtA-like beta-barrel" evidence="5">
    <location>
        <begin position="207"/>
        <end position="293"/>
    </location>
</feature>
<dbReference type="PANTHER" id="PTHR30158">
    <property type="entry name" value="ACRA/E-RELATED COMPONENT OF DRUG EFFLUX TRANSPORTER"/>
    <property type="match status" value="1"/>
</dbReference>
<feature type="domain" description="Multidrug resistance protein MdtA-like barrel-sandwich hybrid" evidence="4">
    <location>
        <begin position="59"/>
        <end position="200"/>
    </location>
</feature>
<evidence type="ECO:0000259" key="4">
    <source>
        <dbReference type="Pfam" id="PF25917"/>
    </source>
</evidence>
<dbReference type="Pfam" id="PF25876">
    <property type="entry name" value="HH_MFP_RND"/>
    <property type="match status" value="1"/>
</dbReference>
<feature type="signal peptide" evidence="2">
    <location>
        <begin position="1"/>
        <end position="26"/>
    </location>
</feature>
<evidence type="ECO:0000259" key="5">
    <source>
        <dbReference type="Pfam" id="PF25944"/>
    </source>
</evidence>
<comment type="caution">
    <text evidence="7">The sequence shown here is derived from an EMBL/GenBank/DDBJ whole genome shotgun (WGS) entry which is preliminary data.</text>
</comment>
<keyword evidence="8" id="KW-1185">Reference proteome</keyword>
<organism evidence="7 8">
    <name type="scientific">Kordiimonas pumila</name>
    <dbReference type="NCBI Taxonomy" id="2161677"/>
    <lineage>
        <taxon>Bacteria</taxon>
        <taxon>Pseudomonadati</taxon>
        <taxon>Pseudomonadota</taxon>
        <taxon>Alphaproteobacteria</taxon>
        <taxon>Kordiimonadales</taxon>
        <taxon>Kordiimonadaceae</taxon>
        <taxon>Kordiimonas</taxon>
    </lineage>
</organism>
<dbReference type="Gene3D" id="2.40.50.100">
    <property type="match status" value="1"/>
</dbReference>
<protein>
    <submittedName>
        <fullName evidence="7">Efflux RND transporter periplasmic adaptor subunit</fullName>
    </submittedName>
</protein>
<dbReference type="EMBL" id="JBHRSL010000002">
    <property type="protein sequence ID" value="MFC3051043.1"/>
    <property type="molecule type" value="Genomic_DNA"/>
</dbReference>
<dbReference type="Pfam" id="PF25917">
    <property type="entry name" value="BSH_RND"/>
    <property type="match status" value="1"/>
</dbReference>
<accession>A0ABV7D1Z7</accession>
<dbReference type="RefSeq" id="WP_194212131.1">
    <property type="nucleotide sequence ID" value="NZ_CP061205.1"/>
</dbReference>
<dbReference type="Proteomes" id="UP001595444">
    <property type="component" value="Unassembled WGS sequence"/>
</dbReference>
<dbReference type="SUPFAM" id="SSF111369">
    <property type="entry name" value="HlyD-like secretion proteins"/>
    <property type="match status" value="1"/>
</dbReference>
<feature type="domain" description="Multidrug resistance protein MdtA-like alpha-helical hairpin" evidence="3">
    <location>
        <begin position="99"/>
        <end position="168"/>
    </location>
</feature>
<evidence type="ECO:0000256" key="1">
    <source>
        <dbReference type="ARBA" id="ARBA00009477"/>
    </source>
</evidence>
<proteinExistence type="inferred from homology"/>
<dbReference type="InterPro" id="IPR058624">
    <property type="entry name" value="MdtA-like_HH"/>
</dbReference>
<dbReference type="Gene3D" id="1.10.287.470">
    <property type="entry name" value="Helix hairpin bin"/>
    <property type="match status" value="1"/>
</dbReference>
<evidence type="ECO:0000259" key="6">
    <source>
        <dbReference type="Pfam" id="PF25989"/>
    </source>
</evidence>
<evidence type="ECO:0000259" key="3">
    <source>
        <dbReference type="Pfam" id="PF25876"/>
    </source>
</evidence>
<dbReference type="Pfam" id="PF25989">
    <property type="entry name" value="YknX_C"/>
    <property type="match status" value="1"/>
</dbReference>
<dbReference type="InterPro" id="IPR058625">
    <property type="entry name" value="MdtA-like_BSH"/>
</dbReference>
<dbReference type="Gene3D" id="2.40.420.20">
    <property type="match status" value="1"/>
</dbReference>
<reference evidence="8" key="1">
    <citation type="journal article" date="2019" name="Int. J. Syst. Evol. Microbiol.">
        <title>The Global Catalogue of Microorganisms (GCM) 10K type strain sequencing project: providing services to taxonomists for standard genome sequencing and annotation.</title>
        <authorList>
            <consortium name="The Broad Institute Genomics Platform"/>
            <consortium name="The Broad Institute Genome Sequencing Center for Infectious Disease"/>
            <person name="Wu L."/>
            <person name="Ma J."/>
        </authorList>
    </citation>
    <scope>NUCLEOTIDE SEQUENCE [LARGE SCALE GENOMIC DNA]</scope>
    <source>
        <strain evidence="8">KCTC 62164</strain>
    </source>
</reference>
<dbReference type="InterPro" id="IPR058626">
    <property type="entry name" value="MdtA-like_b-barrel"/>
</dbReference>
<dbReference type="NCBIfam" id="TIGR01730">
    <property type="entry name" value="RND_mfp"/>
    <property type="match status" value="1"/>
</dbReference>
<dbReference type="InterPro" id="IPR006143">
    <property type="entry name" value="RND_pump_MFP"/>
</dbReference>
<dbReference type="Gene3D" id="2.40.30.170">
    <property type="match status" value="1"/>
</dbReference>
<dbReference type="Pfam" id="PF25944">
    <property type="entry name" value="Beta-barrel_RND"/>
    <property type="match status" value="1"/>
</dbReference>
<evidence type="ECO:0000256" key="2">
    <source>
        <dbReference type="SAM" id="SignalP"/>
    </source>
</evidence>
<name>A0ABV7D1Z7_9PROT</name>
<keyword evidence="2" id="KW-0732">Signal</keyword>